<name>A0A6J5LEV2_9CAUD</name>
<evidence type="ECO:0000313" key="1">
    <source>
        <dbReference type="EMBL" id="CAB4132585.1"/>
    </source>
</evidence>
<dbReference type="EMBL" id="LR796261">
    <property type="protein sequence ID" value="CAB4132585.1"/>
    <property type="molecule type" value="Genomic_DNA"/>
</dbReference>
<dbReference type="InterPro" id="IPR006450">
    <property type="entry name" value="Phage_HK97_gp6-like"/>
</dbReference>
<protein>
    <submittedName>
        <fullName evidence="1">Gp6 domain containing protein</fullName>
    </submittedName>
</protein>
<gene>
    <name evidence="1" type="ORF">UFOVP259_54</name>
</gene>
<dbReference type="NCBIfam" id="TIGR01560">
    <property type="entry name" value="put_DNA_pack"/>
    <property type="match status" value="1"/>
</dbReference>
<sequence>MSVDQLGYLNIGAPTRNPFNYEKIEQIARDNTTAWLTLSEIRQQLNLFDDTSQDTFLSSLELATRQAIEDYLGMSIFATSYRVYYNAASLYGTPLALDLPEVSQNNSTPASGVTITNVKYWNDQQPPVLTTVDPSQYYYDNSGNKVVLQTLPSDLNSNMTSPVSCEYVSPANPVAAYQVVKQAGLLLFTHLYNNRSDTTDGNSKPIPFGVATLLRPYKPLVM</sequence>
<dbReference type="CDD" id="cd08054">
    <property type="entry name" value="gp6"/>
    <property type="match status" value="1"/>
</dbReference>
<reference evidence="1" key="1">
    <citation type="submission" date="2020-04" db="EMBL/GenBank/DDBJ databases">
        <authorList>
            <person name="Chiriac C."/>
            <person name="Salcher M."/>
            <person name="Ghai R."/>
            <person name="Kavagutti S V."/>
        </authorList>
    </citation>
    <scope>NUCLEOTIDE SEQUENCE</scope>
</reference>
<proteinExistence type="predicted"/>
<accession>A0A6J5LEV2</accession>
<dbReference type="Gene3D" id="1.10.3230.30">
    <property type="entry name" value="Phage gp6-like head-tail connector protein"/>
    <property type="match status" value="1"/>
</dbReference>
<organism evidence="1">
    <name type="scientific">uncultured Caudovirales phage</name>
    <dbReference type="NCBI Taxonomy" id="2100421"/>
    <lineage>
        <taxon>Viruses</taxon>
        <taxon>Duplodnaviria</taxon>
        <taxon>Heunggongvirae</taxon>
        <taxon>Uroviricota</taxon>
        <taxon>Caudoviricetes</taxon>
        <taxon>Peduoviridae</taxon>
        <taxon>Maltschvirus</taxon>
        <taxon>Maltschvirus maltsch</taxon>
    </lineage>
</organism>